<organism evidence="1 2">
    <name type="scientific">Ataeniobius toweri</name>
    <dbReference type="NCBI Taxonomy" id="208326"/>
    <lineage>
        <taxon>Eukaryota</taxon>
        <taxon>Metazoa</taxon>
        <taxon>Chordata</taxon>
        <taxon>Craniata</taxon>
        <taxon>Vertebrata</taxon>
        <taxon>Euteleostomi</taxon>
        <taxon>Actinopterygii</taxon>
        <taxon>Neopterygii</taxon>
        <taxon>Teleostei</taxon>
        <taxon>Neoteleostei</taxon>
        <taxon>Acanthomorphata</taxon>
        <taxon>Ovalentaria</taxon>
        <taxon>Atherinomorphae</taxon>
        <taxon>Cyprinodontiformes</taxon>
        <taxon>Goodeidae</taxon>
        <taxon>Ataeniobius</taxon>
    </lineage>
</organism>
<reference evidence="1 2" key="1">
    <citation type="submission" date="2021-07" db="EMBL/GenBank/DDBJ databases">
        <authorList>
            <person name="Palmer J.M."/>
        </authorList>
    </citation>
    <scope>NUCLEOTIDE SEQUENCE [LARGE SCALE GENOMIC DNA]</scope>
    <source>
        <strain evidence="1 2">AT_MEX2019</strain>
        <tissue evidence="1">Muscle</tissue>
    </source>
</reference>
<evidence type="ECO:0000313" key="1">
    <source>
        <dbReference type="EMBL" id="MED6257547.1"/>
    </source>
</evidence>
<evidence type="ECO:0000313" key="2">
    <source>
        <dbReference type="Proteomes" id="UP001345963"/>
    </source>
</evidence>
<protein>
    <submittedName>
        <fullName evidence="1">Uncharacterized protein</fullName>
    </submittedName>
</protein>
<name>A0ABU7C3S8_9TELE</name>
<sequence>MVHPGQGGQGSYHDDPENHLETPTWCLASLGGCWVVLDHPNQIPLIGGSELTEMIQGHLKATECEQKQAKKASSYVYCLDPSQFLYHPLCSFLFRKIVTVSPN</sequence>
<dbReference type="EMBL" id="JAHUTI010079308">
    <property type="protein sequence ID" value="MED6257547.1"/>
    <property type="molecule type" value="Genomic_DNA"/>
</dbReference>
<dbReference type="Proteomes" id="UP001345963">
    <property type="component" value="Unassembled WGS sequence"/>
</dbReference>
<comment type="caution">
    <text evidence="1">The sequence shown here is derived from an EMBL/GenBank/DDBJ whole genome shotgun (WGS) entry which is preliminary data.</text>
</comment>
<keyword evidence="2" id="KW-1185">Reference proteome</keyword>
<proteinExistence type="predicted"/>
<accession>A0ABU7C3S8</accession>
<gene>
    <name evidence="1" type="ORF">ATANTOWER_026559</name>
</gene>